<dbReference type="GO" id="GO:0051015">
    <property type="term" value="F:actin filament binding"/>
    <property type="evidence" value="ECO:0007669"/>
    <property type="project" value="InterPro"/>
</dbReference>
<dbReference type="InterPro" id="IPR044801">
    <property type="entry name" value="Filamin"/>
</dbReference>
<dbReference type="PANTHER" id="PTHR38537">
    <property type="entry name" value="JITTERBUG, ISOFORM N"/>
    <property type="match status" value="1"/>
</dbReference>
<dbReference type="PANTHER" id="PTHR38537:SF16">
    <property type="entry name" value="CALPONIN-HOMOLOGY (CH) DOMAIN-CONTAINING PROTEIN"/>
    <property type="match status" value="1"/>
</dbReference>
<comment type="similarity">
    <text evidence="1">Belongs to the filamin family.</text>
</comment>
<dbReference type="Gene3D" id="2.60.40.10">
    <property type="entry name" value="Immunoglobulins"/>
    <property type="match status" value="2"/>
</dbReference>
<dbReference type="Proteomes" id="UP001432322">
    <property type="component" value="Unassembled WGS sequence"/>
</dbReference>
<dbReference type="SUPFAM" id="SSF81296">
    <property type="entry name" value="E set domains"/>
    <property type="match status" value="2"/>
</dbReference>
<dbReference type="AlphaFoldDB" id="A0AAV5WTH1"/>
<organism evidence="4 5">
    <name type="scientific">Pristionchus fissidentatus</name>
    <dbReference type="NCBI Taxonomy" id="1538716"/>
    <lineage>
        <taxon>Eukaryota</taxon>
        <taxon>Metazoa</taxon>
        <taxon>Ecdysozoa</taxon>
        <taxon>Nematoda</taxon>
        <taxon>Chromadorea</taxon>
        <taxon>Rhabditida</taxon>
        <taxon>Rhabditina</taxon>
        <taxon>Diplogasteromorpha</taxon>
        <taxon>Diplogasteroidea</taxon>
        <taxon>Neodiplogasteridae</taxon>
        <taxon>Pristionchus</taxon>
    </lineage>
</organism>
<feature type="repeat" description="Filamin" evidence="3">
    <location>
        <begin position="121"/>
        <end position="223"/>
    </location>
</feature>
<accession>A0AAV5WTH1</accession>
<name>A0AAV5WTH1_9BILA</name>
<keyword evidence="5" id="KW-1185">Reference proteome</keyword>
<dbReference type="EMBL" id="BTSY01000006">
    <property type="protein sequence ID" value="GMT33925.1"/>
    <property type="molecule type" value="Genomic_DNA"/>
</dbReference>
<proteinExistence type="inferred from homology"/>
<dbReference type="PROSITE" id="PS50194">
    <property type="entry name" value="FILAMIN_REPEAT"/>
    <property type="match status" value="2"/>
</dbReference>
<evidence type="ECO:0000256" key="1">
    <source>
        <dbReference type="ARBA" id="ARBA00009238"/>
    </source>
</evidence>
<sequence>TPEQEGEYGVEIFSRKDDGEVILTTLTLVAAEVKELAYDSSVASTSAMREQLPDVCLAGKKYSFEVETRDRTKEDVHVDIRGPDGRSVPVQMENLPDGGVRASARFKKAGVHSIDVFVDETPLSSRQVITVLDPKLAAHFLRPFTRELIGKSVSWDLHVDEQLWTKIEAHIHDPEGNEVPCSVRQKADTDWAVEWIPKTEGEHEVIVLFDDVHVADSPLFALVLDPSAVRVIGLKNERVGVEQRFN</sequence>
<evidence type="ECO:0000313" key="4">
    <source>
        <dbReference type="EMBL" id="GMT33925.1"/>
    </source>
</evidence>
<protein>
    <submittedName>
        <fullName evidence="4">Uncharacterized protein</fullName>
    </submittedName>
</protein>
<dbReference type="InterPro" id="IPR013783">
    <property type="entry name" value="Ig-like_fold"/>
</dbReference>
<feature type="repeat" description="Filamin" evidence="3">
    <location>
        <begin position="34"/>
        <end position="123"/>
    </location>
</feature>
<gene>
    <name evidence="4" type="ORF">PFISCL1PPCAC_25222</name>
</gene>
<dbReference type="InterPro" id="IPR001298">
    <property type="entry name" value="Filamin/ABP280_rpt"/>
</dbReference>
<dbReference type="GO" id="GO:0030036">
    <property type="term" value="P:actin cytoskeleton organization"/>
    <property type="evidence" value="ECO:0007669"/>
    <property type="project" value="InterPro"/>
</dbReference>
<dbReference type="InterPro" id="IPR014756">
    <property type="entry name" value="Ig_E-set"/>
</dbReference>
<reference evidence="4" key="1">
    <citation type="submission" date="2023-10" db="EMBL/GenBank/DDBJ databases">
        <title>Genome assembly of Pristionchus species.</title>
        <authorList>
            <person name="Yoshida K."/>
            <person name="Sommer R.J."/>
        </authorList>
    </citation>
    <scope>NUCLEOTIDE SEQUENCE</scope>
    <source>
        <strain evidence="4">RS5133</strain>
    </source>
</reference>
<dbReference type="InterPro" id="IPR017868">
    <property type="entry name" value="Filamin/ABP280_repeat-like"/>
</dbReference>
<feature type="non-terminal residue" evidence="4">
    <location>
        <position position="246"/>
    </location>
</feature>
<comment type="caution">
    <text evidence="4">The sequence shown here is derived from an EMBL/GenBank/DDBJ whole genome shotgun (WGS) entry which is preliminary data.</text>
</comment>
<dbReference type="SMART" id="SM00557">
    <property type="entry name" value="IG_FLMN"/>
    <property type="match status" value="2"/>
</dbReference>
<evidence type="ECO:0000256" key="3">
    <source>
        <dbReference type="PROSITE-ProRule" id="PRU00087"/>
    </source>
</evidence>
<dbReference type="Pfam" id="PF00630">
    <property type="entry name" value="Filamin"/>
    <property type="match status" value="2"/>
</dbReference>
<keyword evidence="2" id="KW-0677">Repeat</keyword>
<feature type="non-terminal residue" evidence="4">
    <location>
        <position position="1"/>
    </location>
</feature>
<evidence type="ECO:0000313" key="5">
    <source>
        <dbReference type="Proteomes" id="UP001432322"/>
    </source>
</evidence>
<evidence type="ECO:0000256" key="2">
    <source>
        <dbReference type="ARBA" id="ARBA00022737"/>
    </source>
</evidence>